<gene>
    <name evidence="5" type="ORF">N802_03810</name>
</gene>
<feature type="domain" description="Carboxyltransferase" evidence="4">
    <location>
        <begin position="2"/>
        <end position="192"/>
    </location>
</feature>
<evidence type="ECO:0000259" key="4">
    <source>
        <dbReference type="SMART" id="SM00796"/>
    </source>
</evidence>
<dbReference type="RefSeq" id="WP_035917404.1">
    <property type="nucleotide sequence ID" value="NZ_AVPJ01000011.1"/>
</dbReference>
<evidence type="ECO:0000256" key="1">
    <source>
        <dbReference type="ARBA" id="ARBA00022741"/>
    </source>
</evidence>
<organism evidence="5 6">
    <name type="scientific">Knoellia sinensis KCTC 19936</name>
    <dbReference type="NCBI Taxonomy" id="1385520"/>
    <lineage>
        <taxon>Bacteria</taxon>
        <taxon>Bacillati</taxon>
        <taxon>Actinomycetota</taxon>
        <taxon>Actinomycetes</taxon>
        <taxon>Micrococcales</taxon>
        <taxon>Intrasporangiaceae</taxon>
        <taxon>Knoellia</taxon>
    </lineage>
</organism>
<keyword evidence="3" id="KW-0067">ATP-binding</keyword>
<dbReference type="SUPFAM" id="SSF50891">
    <property type="entry name" value="Cyclophilin-like"/>
    <property type="match status" value="1"/>
</dbReference>
<dbReference type="InterPro" id="IPR010016">
    <property type="entry name" value="PxpB"/>
</dbReference>
<dbReference type="Proteomes" id="UP000030002">
    <property type="component" value="Unassembled WGS sequence"/>
</dbReference>
<evidence type="ECO:0000256" key="2">
    <source>
        <dbReference type="ARBA" id="ARBA00022801"/>
    </source>
</evidence>
<dbReference type="STRING" id="1385520.N802_03810"/>
<dbReference type="Gene3D" id="3.30.1360.40">
    <property type="match status" value="1"/>
</dbReference>
<dbReference type="eggNOG" id="COG2049">
    <property type="taxonomic scope" value="Bacteria"/>
</dbReference>
<proteinExistence type="predicted"/>
<dbReference type="Gene3D" id="2.40.100.10">
    <property type="entry name" value="Cyclophilin-like"/>
    <property type="match status" value="1"/>
</dbReference>
<dbReference type="EMBL" id="AVPJ01000011">
    <property type="protein sequence ID" value="KGN31503.1"/>
    <property type="molecule type" value="Genomic_DNA"/>
</dbReference>
<sequence length="206" mass="21856">MRTLLPTGHNALLVECFDLEDVMALHCALTSSRPHGVVDLVPAARTLLVTFDDTTTRAEVARAVTGVEFGAPVVAAAPAEVTIEVTYDGQDLDDIAELTGIPKDDVVRRHLGGDYVVAFTGFAPGFAYIAGGDPALVVPRRATPRTRVPAGSVALAGEFTGIYPHEGPGGWQVIGRTEAPLWDLRRESPALLTPGTRVRFTEGRAS</sequence>
<evidence type="ECO:0000313" key="5">
    <source>
        <dbReference type="EMBL" id="KGN31503.1"/>
    </source>
</evidence>
<evidence type="ECO:0000256" key="3">
    <source>
        <dbReference type="ARBA" id="ARBA00022840"/>
    </source>
</evidence>
<dbReference type="OrthoDB" id="9768696at2"/>
<keyword evidence="1" id="KW-0547">Nucleotide-binding</keyword>
<dbReference type="Pfam" id="PF02682">
    <property type="entry name" value="CT_C_D"/>
    <property type="match status" value="1"/>
</dbReference>
<dbReference type="AlphaFoldDB" id="A0A0A0J2Z1"/>
<dbReference type="SUPFAM" id="SSF160467">
    <property type="entry name" value="PH0987 N-terminal domain-like"/>
    <property type="match status" value="1"/>
</dbReference>
<evidence type="ECO:0000313" key="6">
    <source>
        <dbReference type="Proteomes" id="UP000030002"/>
    </source>
</evidence>
<keyword evidence="2 5" id="KW-0378">Hydrolase</keyword>
<keyword evidence="6" id="KW-1185">Reference proteome</keyword>
<dbReference type="PANTHER" id="PTHR34698:SF2">
    <property type="entry name" value="5-OXOPROLINASE SUBUNIT B"/>
    <property type="match status" value="1"/>
</dbReference>
<dbReference type="GO" id="GO:0005524">
    <property type="term" value="F:ATP binding"/>
    <property type="evidence" value="ECO:0007669"/>
    <property type="project" value="UniProtKB-KW"/>
</dbReference>
<comment type="caution">
    <text evidence="5">The sequence shown here is derived from an EMBL/GenBank/DDBJ whole genome shotgun (WGS) entry which is preliminary data.</text>
</comment>
<dbReference type="PANTHER" id="PTHR34698">
    <property type="entry name" value="5-OXOPROLINASE SUBUNIT B"/>
    <property type="match status" value="1"/>
</dbReference>
<reference evidence="5 6" key="1">
    <citation type="submission" date="2013-08" db="EMBL/GenBank/DDBJ databases">
        <title>The genome sequence of Knoellia sinensis.</title>
        <authorList>
            <person name="Zhu W."/>
            <person name="Wang G."/>
        </authorList>
    </citation>
    <scope>NUCLEOTIDE SEQUENCE [LARGE SCALE GENOMIC DNA]</scope>
    <source>
        <strain evidence="5 6">KCTC 19936</strain>
    </source>
</reference>
<protein>
    <submittedName>
        <fullName evidence="5">Allophanate hydrolase</fullName>
    </submittedName>
</protein>
<name>A0A0A0J2Z1_9MICO</name>
<dbReference type="SMART" id="SM00796">
    <property type="entry name" value="AHS1"/>
    <property type="match status" value="1"/>
</dbReference>
<accession>A0A0A0J2Z1</accession>
<dbReference type="GO" id="GO:0016787">
    <property type="term" value="F:hydrolase activity"/>
    <property type="evidence" value="ECO:0007669"/>
    <property type="project" value="UniProtKB-KW"/>
</dbReference>
<dbReference type="InterPro" id="IPR003833">
    <property type="entry name" value="CT_C_D"/>
</dbReference>
<dbReference type="InterPro" id="IPR029000">
    <property type="entry name" value="Cyclophilin-like_dom_sf"/>
</dbReference>